<feature type="binding site" evidence="2">
    <location>
        <position position="106"/>
    </location>
    <ligand>
        <name>Fe cation</name>
        <dbReference type="ChEBI" id="CHEBI:24875"/>
    </ligand>
</feature>
<evidence type="ECO:0000313" key="5">
    <source>
        <dbReference type="EMBL" id="AJE31960.1"/>
    </source>
</evidence>
<evidence type="ECO:0000256" key="3">
    <source>
        <dbReference type="RuleBase" id="RU003457"/>
    </source>
</evidence>
<evidence type="ECO:0000313" key="6">
    <source>
        <dbReference type="Proteomes" id="UP000031524"/>
    </source>
</evidence>
<protein>
    <submittedName>
        <fullName evidence="5">Pirin</fullName>
    </submittedName>
</protein>
<dbReference type="RefSeq" id="WP_040084589.1">
    <property type="nucleotide sequence ID" value="NZ_BCSU01000015.1"/>
</dbReference>
<dbReference type="InterPro" id="IPR011051">
    <property type="entry name" value="RmlC_Cupin_sf"/>
</dbReference>
<keyword evidence="2" id="KW-0408">Iron</keyword>
<organism evidence="5 6">
    <name type="scientific">Corynebacterium humireducens NBRC 106098 = DSM 45392</name>
    <dbReference type="NCBI Taxonomy" id="1223515"/>
    <lineage>
        <taxon>Bacteria</taxon>
        <taxon>Bacillati</taxon>
        <taxon>Actinomycetota</taxon>
        <taxon>Actinomycetes</taxon>
        <taxon>Mycobacteriales</taxon>
        <taxon>Corynebacteriaceae</taxon>
        <taxon>Corynebacterium</taxon>
    </lineage>
</organism>
<dbReference type="OrthoDB" id="321327at2"/>
<name>A0A0B5CZP1_9CORY</name>
<reference evidence="5 6" key="1">
    <citation type="submission" date="2013-04" db="EMBL/GenBank/DDBJ databases">
        <title>Complete genome sequence of Corynebacterium humireducens DSM 45392(T), isolated from a wastewater-fed microbial fuel cell.</title>
        <authorList>
            <person name="Ruckert C."/>
            <person name="Albersmeier A."/>
            <person name="Kalinowski J."/>
        </authorList>
    </citation>
    <scope>NUCLEOTIDE SEQUENCE [LARGE SCALE GENOMIC DNA]</scope>
    <source>
        <strain evidence="6">MFC-5</strain>
    </source>
</reference>
<dbReference type="Proteomes" id="UP000031524">
    <property type="component" value="Chromosome"/>
</dbReference>
<dbReference type="InterPro" id="IPR014710">
    <property type="entry name" value="RmlC-like_jellyroll"/>
</dbReference>
<dbReference type="Gene3D" id="2.60.120.10">
    <property type="entry name" value="Jelly Rolls"/>
    <property type="match status" value="2"/>
</dbReference>
<accession>A0A0B5CZP1</accession>
<gene>
    <name evidence="5" type="ORF">B842_00500</name>
</gene>
<evidence type="ECO:0000256" key="1">
    <source>
        <dbReference type="ARBA" id="ARBA00008416"/>
    </source>
</evidence>
<dbReference type="EMBL" id="CP005286">
    <property type="protein sequence ID" value="AJE31960.1"/>
    <property type="molecule type" value="Genomic_DNA"/>
</dbReference>
<dbReference type="PANTHER" id="PTHR43212:SF3">
    <property type="entry name" value="QUERCETIN 2,3-DIOXYGENASE"/>
    <property type="match status" value="1"/>
</dbReference>
<feature type="binding site" evidence="2">
    <location>
        <position position="59"/>
    </location>
    <ligand>
        <name>Fe cation</name>
        <dbReference type="ChEBI" id="CHEBI:24875"/>
    </ligand>
</feature>
<dbReference type="InterPro" id="IPR012093">
    <property type="entry name" value="Pirin"/>
</dbReference>
<comment type="similarity">
    <text evidence="1 3">Belongs to the pirin family.</text>
</comment>
<dbReference type="HOGENOM" id="CLU_064194_2_0_11"/>
<proteinExistence type="inferred from homology"/>
<dbReference type="PIRSF" id="PIRSF006232">
    <property type="entry name" value="Pirin"/>
    <property type="match status" value="1"/>
</dbReference>
<feature type="binding site" evidence="2">
    <location>
        <position position="104"/>
    </location>
    <ligand>
        <name>Fe cation</name>
        <dbReference type="ChEBI" id="CHEBI:24875"/>
    </ligand>
</feature>
<dbReference type="GO" id="GO:0046872">
    <property type="term" value="F:metal ion binding"/>
    <property type="evidence" value="ECO:0007669"/>
    <property type="project" value="UniProtKB-KW"/>
</dbReference>
<sequence>MSTFTVIRSADRDHWRDSAILSRQSFPATGNFDLEANAFGLLMMHNDDIVSPGEGFDMHFHKDVEILSWIVDGAVHHRDSGSDEITEVRAGMAQHISAGSGVRHSEVNAGGYTSGRTVRVVQSWLPADEKGTPPSHKSHDFAADLAAGGVFQVAGPGSPLPLGTTGAALYIARVDAAPVTLPGSAYVHLYVIDGEVEVAGETLREGDVLRGRDVEKLEVTGQGQVLHWVMDRAITPA</sequence>
<keyword evidence="2" id="KW-0479">Metal-binding</keyword>
<dbReference type="SUPFAM" id="SSF51182">
    <property type="entry name" value="RmlC-like cupins"/>
    <property type="match status" value="1"/>
</dbReference>
<dbReference type="PANTHER" id="PTHR43212">
    <property type="entry name" value="QUERCETIN 2,3-DIOXYGENASE"/>
    <property type="match status" value="1"/>
</dbReference>
<dbReference type="AlphaFoldDB" id="A0A0B5CZP1"/>
<evidence type="ECO:0000259" key="4">
    <source>
        <dbReference type="Pfam" id="PF02678"/>
    </source>
</evidence>
<feature type="binding site" evidence="2">
    <location>
        <position position="61"/>
    </location>
    <ligand>
        <name>Fe cation</name>
        <dbReference type="ChEBI" id="CHEBI:24875"/>
    </ligand>
</feature>
<dbReference type="KEGG" id="chm:B842_00500"/>
<keyword evidence="6" id="KW-1185">Reference proteome</keyword>
<dbReference type="InterPro" id="IPR003829">
    <property type="entry name" value="Pirin_N_dom"/>
</dbReference>
<evidence type="ECO:0000256" key="2">
    <source>
        <dbReference type="PIRSR" id="PIRSR006232-1"/>
    </source>
</evidence>
<comment type="cofactor">
    <cofactor evidence="2">
        <name>Fe cation</name>
        <dbReference type="ChEBI" id="CHEBI:24875"/>
    </cofactor>
    <text evidence="2">Binds 1 Fe cation per subunit.</text>
</comment>
<feature type="domain" description="Pirin N-terminal" evidence="4">
    <location>
        <begin position="41"/>
        <end position="125"/>
    </location>
</feature>
<dbReference type="Pfam" id="PF02678">
    <property type="entry name" value="Pirin"/>
    <property type="match status" value="1"/>
</dbReference>